<dbReference type="AlphaFoldDB" id="A0A0B0MN24"/>
<gene>
    <name evidence="1" type="ORF">F383_26661</name>
</gene>
<comment type="caution">
    <text evidence="1">The sequence shown here is derived from an EMBL/GenBank/DDBJ whole genome shotgun (WGS) entry which is preliminary data.</text>
</comment>
<evidence type="ECO:0000313" key="1">
    <source>
        <dbReference type="EMBL" id="KHG03528.1"/>
    </source>
</evidence>
<accession>A0A0B0MN24</accession>
<evidence type="ECO:0000313" key="2">
    <source>
        <dbReference type="Proteomes" id="UP000032142"/>
    </source>
</evidence>
<proteinExistence type="predicted"/>
<reference evidence="2" key="1">
    <citation type="submission" date="2014-09" db="EMBL/GenBank/DDBJ databases">
        <authorList>
            <person name="Mudge J."/>
            <person name="Ramaraj T."/>
            <person name="Lindquist I.E."/>
            <person name="Bharti A.K."/>
            <person name="Sundararajan A."/>
            <person name="Cameron C.T."/>
            <person name="Woodward J.E."/>
            <person name="May G.D."/>
            <person name="Brubaker C."/>
            <person name="Broadhvest J."/>
            <person name="Wilkins T.A."/>
        </authorList>
    </citation>
    <scope>NUCLEOTIDE SEQUENCE</scope>
    <source>
        <strain evidence="2">cv. AKA8401</strain>
    </source>
</reference>
<dbReference type="Proteomes" id="UP000032142">
    <property type="component" value="Unassembled WGS sequence"/>
</dbReference>
<organism evidence="1 2">
    <name type="scientific">Gossypium arboreum</name>
    <name type="common">Tree cotton</name>
    <name type="synonym">Gossypium nanking</name>
    <dbReference type="NCBI Taxonomy" id="29729"/>
    <lineage>
        <taxon>Eukaryota</taxon>
        <taxon>Viridiplantae</taxon>
        <taxon>Streptophyta</taxon>
        <taxon>Embryophyta</taxon>
        <taxon>Tracheophyta</taxon>
        <taxon>Spermatophyta</taxon>
        <taxon>Magnoliopsida</taxon>
        <taxon>eudicotyledons</taxon>
        <taxon>Gunneridae</taxon>
        <taxon>Pentapetalae</taxon>
        <taxon>rosids</taxon>
        <taxon>malvids</taxon>
        <taxon>Malvales</taxon>
        <taxon>Malvaceae</taxon>
        <taxon>Malvoideae</taxon>
        <taxon>Gossypium</taxon>
    </lineage>
</organism>
<keyword evidence="2" id="KW-1185">Reference proteome</keyword>
<name>A0A0B0MN24_GOSAR</name>
<sequence>MPSSKHMGRDTVVCLSHVKDIASGHGRVPRLCKVCT</sequence>
<protein>
    <submittedName>
        <fullName evidence="1">Uncharacterized protein</fullName>
    </submittedName>
</protein>
<dbReference type="EMBL" id="JRRC01363560">
    <property type="protein sequence ID" value="KHG03528.1"/>
    <property type="molecule type" value="Genomic_DNA"/>
</dbReference>